<dbReference type="OrthoDB" id="3679798at2"/>
<evidence type="ECO:0000313" key="2">
    <source>
        <dbReference type="Proteomes" id="UP000305546"/>
    </source>
</evidence>
<dbReference type="Proteomes" id="UP000305546">
    <property type="component" value="Unassembled WGS sequence"/>
</dbReference>
<proteinExistence type="predicted"/>
<organism evidence="1 2">
    <name type="scientific">Amycolatopsis alkalitolerans</name>
    <dbReference type="NCBI Taxonomy" id="2547244"/>
    <lineage>
        <taxon>Bacteria</taxon>
        <taxon>Bacillati</taxon>
        <taxon>Actinomycetota</taxon>
        <taxon>Actinomycetes</taxon>
        <taxon>Pseudonocardiales</taxon>
        <taxon>Pseudonocardiaceae</taxon>
        <taxon>Amycolatopsis</taxon>
    </lineage>
</organism>
<sequence length="324" mass="33483">MRSPARSARPRLGWPLLLAALLATACGPDLSRQNFPRTTVTAAAAADSPITDEAASFANLRTVDPCGLLDSRTLSELGTVKAGSQDASSLTECSADVADAGGKDLSLNLQLDDITLKTRDASGTVGSLPLLEDGPDGSLCTVTAVTSRSPGYGISLRVTYDGGDPCNAGQTGLQGILRRLHDNPARLPQPPSTLLTVDFCAVTDENVITDALGRGSTGQVYGLHGCTWSGGSATGYLDYGIKPAPDANGATPVDLGDGVTGYQRLETGSGRRCFVNWLHLPMGNGSGEVVSVQYDNYHDDAANDDACGKAAAIARSVIPKLPHA</sequence>
<name>A0A5C4LSX5_9PSEU</name>
<dbReference type="PROSITE" id="PS51257">
    <property type="entry name" value="PROKAR_LIPOPROTEIN"/>
    <property type="match status" value="1"/>
</dbReference>
<keyword evidence="2" id="KW-1185">Reference proteome</keyword>
<dbReference type="RefSeq" id="WP_139099532.1">
    <property type="nucleotide sequence ID" value="NZ_VDFW01000029.1"/>
</dbReference>
<accession>A0A5C4LSX5</accession>
<gene>
    <name evidence="1" type="ORF">FG385_26630</name>
</gene>
<protein>
    <submittedName>
        <fullName evidence="1">DUF3558 domain-containing protein</fullName>
    </submittedName>
</protein>
<evidence type="ECO:0000313" key="1">
    <source>
        <dbReference type="EMBL" id="TNC22126.1"/>
    </source>
</evidence>
<reference evidence="1 2" key="1">
    <citation type="submission" date="2019-06" db="EMBL/GenBank/DDBJ databases">
        <title>Amycolatopsis alkalitolerans sp. nov., isolated from Gastrodia elata Blume.</title>
        <authorList>
            <person name="Narsing Rao M.P."/>
            <person name="Li W.J."/>
        </authorList>
    </citation>
    <scope>NUCLEOTIDE SEQUENCE [LARGE SCALE GENOMIC DNA]</scope>
    <source>
        <strain evidence="1 2">SYSUP0005</strain>
    </source>
</reference>
<dbReference type="AlphaFoldDB" id="A0A5C4LSX5"/>
<dbReference type="EMBL" id="VDFW01000029">
    <property type="protein sequence ID" value="TNC22126.1"/>
    <property type="molecule type" value="Genomic_DNA"/>
</dbReference>
<comment type="caution">
    <text evidence="1">The sequence shown here is derived from an EMBL/GenBank/DDBJ whole genome shotgun (WGS) entry which is preliminary data.</text>
</comment>